<evidence type="ECO:0000256" key="9">
    <source>
        <dbReference type="ARBA" id="ARBA00023002"/>
    </source>
</evidence>
<dbReference type="GO" id="GO:0017150">
    <property type="term" value="F:tRNA dihydrouridine synthase activity"/>
    <property type="evidence" value="ECO:0007669"/>
    <property type="project" value="InterPro"/>
</dbReference>
<dbReference type="Pfam" id="PF01207">
    <property type="entry name" value="Dus"/>
    <property type="match status" value="1"/>
</dbReference>
<keyword evidence="8" id="KW-0694">RNA-binding</keyword>
<proteinExistence type="inferred from homology"/>
<evidence type="ECO:0000259" key="15">
    <source>
        <dbReference type="Pfam" id="PF01207"/>
    </source>
</evidence>
<evidence type="ECO:0000256" key="7">
    <source>
        <dbReference type="ARBA" id="ARBA00022857"/>
    </source>
</evidence>
<feature type="binding site" evidence="14">
    <location>
        <position position="74"/>
    </location>
    <ligand>
        <name>FMN</name>
        <dbReference type="ChEBI" id="CHEBI:58210"/>
    </ligand>
</feature>
<comment type="caution">
    <text evidence="16">The sequence shown here is derived from an EMBL/GenBank/DDBJ whole genome shotgun (WGS) entry which is preliminary data.</text>
</comment>
<evidence type="ECO:0000256" key="14">
    <source>
        <dbReference type="PIRSR" id="PIRSR006621-2"/>
    </source>
</evidence>
<feature type="domain" description="DUS-like FMN-binding" evidence="15">
    <location>
        <begin position="14"/>
        <end position="307"/>
    </location>
</feature>
<evidence type="ECO:0000313" key="16">
    <source>
        <dbReference type="EMBL" id="KKS82413.1"/>
    </source>
</evidence>
<evidence type="ECO:0000313" key="17">
    <source>
        <dbReference type="Proteomes" id="UP000034810"/>
    </source>
</evidence>
<dbReference type="EMBL" id="LCFA01000010">
    <property type="protein sequence ID" value="KKS82413.1"/>
    <property type="molecule type" value="Genomic_DNA"/>
</dbReference>
<keyword evidence="5 12" id="KW-0288">FMN</keyword>
<dbReference type="PIRSF" id="PIRSF006621">
    <property type="entry name" value="Dus"/>
    <property type="match status" value="1"/>
</dbReference>
<keyword evidence="14" id="KW-0547">Nucleotide-binding</keyword>
<dbReference type="CDD" id="cd02801">
    <property type="entry name" value="DUS_like_FMN"/>
    <property type="match status" value="1"/>
</dbReference>
<dbReference type="GO" id="GO:0000049">
    <property type="term" value="F:tRNA binding"/>
    <property type="evidence" value="ECO:0007669"/>
    <property type="project" value="UniProtKB-KW"/>
</dbReference>
<dbReference type="PROSITE" id="PS01136">
    <property type="entry name" value="UPF0034"/>
    <property type="match status" value="1"/>
</dbReference>
<comment type="similarity">
    <text evidence="12">Belongs to the dus family.</text>
</comment>
<keyword evidence="6 12" id="KW-0819">tRNA processing</keyword>
<comment type="cofactor">
    <cofactor evidence="1 12 14">
        <name>FMN</name>
        <dbReference type="ChEBI" id="CHEBI:58210"/>
    </cofactor>
</comment>
<feature type="binding site" evidence="14">
    <location>
        <begin position="230"/>
        <end position="231"/>
    </location>
    <ligand>
        <name>FMN</name>
        <dbReference type="ChEBI" id="CHEBI:58210"/>
    </ligand>
</feature>
<gene>
    <name evidence="16" type="ORF">UV58_C0010G0033</name>
</gene>
<evidence type="ECO:0000256" key="4">
    <source>
        <dbReference type="ARBA" id="ARBA00022630"/>
    </source>
</evidence>
<organism evidence="16 17">
    <name type="scientific">Candidatus Wolfebacteria bacterium GW2011_GWC1_43_10</name>
    <dbReference type="NCBI Taxonomy" id="1619011"/>
    <lineage>
        <taxon>Bacteria</taxon>
        <taxon>Candidatus Wolfeibacteriota</taxon>
    </lineage>
</organism>
<dbReference type="EC" id="1.3.1.-" evidence="12"/>
<protein>
    <recommendedName>
        <fullName evidence="12">tRNA-dihydrouridine synthase</fullName>
        <ecNumber evidence="12">1.3.1.-</ecNumber>
    </recommendedName>
</protein>
<dbReference type="SUPFAM" id="SSF51395">
    <property type="entry name" value="FMN-linked oxidoreductases"/>
    <property type="match status" value="1"/>
</dbReference>
<comment type="function">
    <text evidence="2 12">Catalyzes the synthesis of 5,6-dihydrouridine (D), a modified base found in the D-loop of most tRNAs, via the reduction of the C5-C6 double bond in target uridines.</text>
</comment>
<dbReference type="InterPro" id="IPR018517">
    <property type="entry name" value="tRNA_hU_synthase_CS"/>
</dbReference>
<evidence type="ECO:0000256" key="2">
    <source>
        <dbReference type="ARBA" id="ARBA00002790"/>
    </source>
</evidence>
<keyword evidence="9 12" id="KW-0560">Oxidoreductase</keyword>
<dbReference type="Gene3D" id="1.10.1200.80">
    <property type="entry name" value="Putative flavin oxidoreducatase, domain 2"/>
    <property type="match status" value="1"/>
</dbReference>
<feature type="binding site" evidence="14">
    <location>
        <position position="144"/>
    </location>
    <ligand>
        <name>FMN</name>
        <dbReference type="ChEBI" id="CHEBI:58210"/>
    </ligand>
</feature>
<evidence type="ECO:0000256" key="8">
    <source>
        <dbReference type="ARBA" id="ARBA00022884"/>
    </source>
</evidence>
<evidence type="ECO:0000256" key="5">
    <source>
        <dbReference type="ARBA" id="ARBA00022643"/>
    </source>
</evidence>
<evidence type="ECO:0000256" key="10">
    <source>
        <dbReference type="ARBA" id="ARBA00048205"/>
    </source>
</evidence>
<keyword evidence="3" id="KW-0820">tRNA-binding</keyword>
<sequence>MNFWQKLKKPFFVLAPMHEVTDSAFRQIVAGYQRPDVFLTEFISADGLCHPISREKIIRYYLGYSKKEKPIVAQVWGSRPQKIFEAAKIIAELGFDGVDINMGCPDKAVVKSGGGAALILNPKLAQEIVLAAKKGAPNLPVSVKTRLGFNKNIVEDWIGSIMKAKPEAVIIHGRLKTQNYQAPADWDSIGKAAKIVQNSGALAIGNGDVKNIYQAREKANLYGLDGVMIGRGVLGNPWFFDEKRSVSINREDRLKVAIKHSRLFEKVFKNIKPFHHIRKHLAAYISNFPGSKELRFQLMSAKNSKEVRKIIIGC</sequence>
<comment type="catalytic activity">
    <reaction evidence="10">
        <text>a 5,6-dihydrouridine in tRNA + NADP(+) = a uridine in tRNA + NADPH + H(+)</text>
        <dbReference type="Rhea" id="RHEA:23624"/>
        <dbReference type="Rhea" id="RHEA-COMP:13339"/>
        <dbReference type="Rhea" id="RHEA-COMP:13887"/>
        <dbReference type="ChEBI" id="CHEBI:15378"/>
        <dbReference type="ChEBI" id="CHEBI:57783"/>
        <dbReference type="ChEBI" id="CHEBI:58349"/>
        <dbReference type="ChEBI" id="CHEBI:65315"/>
        <dbReference type="ChEBI" id="CHEBI:74443"/>
    </reaction>
</comment>
<dbReference type="InterPro" id="IPR024036">
    <property type="entry name" value="tRNA-dHydroUridine_Synthase_C"/>
</dbReference>
<comment type="catalytic activity">
    <reaction evidence="11">
        <text>a 5,6-dihydrouridine in tRNA + NAD(+) = a uridine in tRNA + NADH + H(+)</text>
        <dbReference type="Rhea" id="RHEA:54452"/>
        <dbReference type="Rhea" id="RHEA-COMP:13339"/>
        <dbReference type="Rhea" id="RHEA-COMP:13887"/>
        <dbReference type="ChEBI" id="CHEBI:15378"/>
        <dbReference type="ChEBI" id="CHEBI:57540"/>
        <dbReference type="ChEBI" id="CHEBI:57945"/>
        <dbReference type="ChEBI" id="CHEBI:65315"/>
        <dbReference type="ChEBI" id="CHEBI:74443"/>
    </reaction>
</comment>
<dbReference type="InterPro" id="IPR013785">
    <property type="entry name" value="Aldolase_TIM"/>
</dbReference>
<feature type="binding site" evidence="14">
    <location>
        <position position="172"/>
    </location>
    <ligand>
        <name>FMN</name>
        <dbReference type="ChEBI" id="CHEBI:58210"/>
    </ligand>
</feature>
<evidence type="ECO:0000256" key="1">
    <source>
        <dbReference type="ARBA" id="ARBA00001917"/>
    </source>
</evidence>
<evidence type="ECO:0000256" key="6">
    <source>
        <dbReference type="ARBA" id="ARBA00022694"/>
    </source>
</evidence>
<dbReference type="Proteomes" id="UP000034810">
    <property type="component" value="Unassembled WGS sequence"/>
</dbReference>
<dbReference type="InterPro" id="IPR035587">
    <property type="entry name" value="DUS-like_FMN-bd"/>
</dbReference>
<name>A0A0G1F698_9BACT</name>
<evidence type="ECO:0000256" key="12">
    <source>
        <dbReference type="PIRNR" id="PIRNR006621"/>
    </source>
</evidence>
<dbReference type="InterPro" id="IPR001269">
    <property type="entry name" value="DUS_fam"/>
</dbReference>
<dbReference type="AlphaFoldDB" id="A0A0G1F698"/>
<evidence type="ECO:0000256" key="11">
    <source>
        <dbReference type="ARBA" id="ARBA00048802"/>
    </source>
</evidence>
<dbReference type="PANTHER" id="PTHR45846">
    <property type="entry name" value="TRNA-DIHYDROURIDINE(47) SYNTHASE [NAD(P)(+)]-LIKE"/>
    <property type="match status" value="1"/>
</dbReference>
<accession>A0A0G1F698</accession>
<dbReference type="GO" id="GO:0050660">
    <property type="term" value="F:flavin adenine dinucleotide binding"/>
    <property type="evidence" value="ECO:0007669"/>
    <property type="project" value="InterPro"/>
</dbReference>
<feature type="active site" description="Proton donor" evidence="13">
    <location>
        <position position="104"/>
    </location>
</feature>
<dbReference type="PATRIC" id="fig|1619011.3.peg.444"/>
<evidence type="ECO:0000256" key="13">
    <source>
        <dbReference type="PIRSR" id="PIRSR006621-1"/>
    </source>
</evidence>
<dbReference type="PANTHER" id="PTHR45846:SF1">
    <property type="entry name" value="TRNA-DIHYDROURIDINE(47) SYNTHASE [NAD(P)(+)]-LIKE"/>
    <property type="match status" value="1"/>
</dbReference>
<reference evidence="16 17" key="1">
    <citation type="journal article" date="2015" name="Nature">
        <title>rRNA introns, odd ribosomes, and small enigmatic genomes across a large radiation of phyla.</title>
        <authorList>
            <person name="Brown C.T."/>
            <person name="Hug L.A."/>
            <person name="Thomas B.C."/>
            <person name="Sharon I."/>
            <person name="Castelle C.J."/>
            <person name="Singh A."/>
            <person name="Wilkins M.J."/>
            <person name="Williams K.H."/>
            <person name="Banfield J.F."/>
        </authorList>
    </citation>
    <scope>NUCLEOTIDE SEQUENCE [LARGE SCALE GENOMIC DNA]</scope>
</reference>
<keyword evidence="7" id="KW-0521">NADP</keyword>
<dbReference type="Gene3D" id="3.20.20.70">
    <property type="entry name" value="Aldolase class I"/>
    <property type="match status" value="1"/>
</dbReference>
<keyword evidence="4 12" id="KW-0285">Flavoprotein</keyword>
<evidence type="ECO:0000256" key="3">
    <source>
        <dbReference type="ARBA" id="ARBA00022555"/>
    </source>
</evidence>